<dbReference type="InterPro" id="IPR005301">
    <property type="entry name" value="MOB_kinase_act_fam"/>
</dbReference>
<keyword evidence="1" id="KW-0479">Metal-binding</keyword>
<feature type="binding site" evidence="1">
    <location>
        <position position="205"/>
    </location>
    <ligand>
        <name>Zn(2+)</name>
        <dbReference type="ChEBI" id="CHEBI:29105"/>
    </ligand>
</feature>
<dbReference type="GO" id="GO:0016301">
    <property type="term" value="F:kinase activity"/>
    <property type="evidence" value="ECO:0007669"/>
    <property type="project" value="UniProtKB-KW"/>
</dbReference>
<dbReference type="SMART" id="SM01388">
    <property type="entry name" value="Mob1_phocein"/>
    <property type="match status" value="1"/>
</dbReference>
<accession>A0AA41N605</accession>
<evidence type="ECO:0000313" key="2">
    <source>
        <dbReference type="EMBL" id="MBZ3884422.1"/>
    </source>
</evidence>
<feature type="binding site" evidence="1">
    <location>
        <position position="210"/>
    </location>
    <ligand>
        <name>Zn(2+)</name>
        <dbReference type="ChEBI" id="CHEBI:29105"/>
    </ligand>
</feature>
<keyword evidence="2" id="KW-0808">Transferase</keyword>
<dbReference type="Pfam" id="PF03637">
    <property type="entry name" value="Mob1_phocein"/>
    <property type="match status" value="1"/>
</dbReference>
<keyword evidence="1" id="KW-0862">Zinc</keyword>
<dbReference type="AlphaFoldDB" id="A0AA41N605"/>
<dbReference type="InterPro" id="IPR036703">
    <property type="entry name" value="MOB_kinase_act_sf"/>
</dbReference>
<dbReference type="SUPFAM" id="SSF101152">
    <property type="entry name" value="Mob1/phocein"/>
    <property type="match status" value="1"/>
</dbReference>
<name>A0AA41N605_SCICA</name>
<gene>
    <name evidence="2" type="ORF">SUZIE_177860</name>
</gene>
<keyword evidence="3" id="KW-1185">Reference proteome</keyword>
<sequence>MALCLKQVFGKDQTFRPRKRFEPGTQRFELHKKAQLPPIDDWIAVHVVDFFTASASSMAPWLSAAASPAARCLPRTRRSGHGSASSQAPSALSCTRRHRSLKSVLDLRIVVELPPINDWIAVHVVDFFTASASSMAPWLSAAASPAARSWPTALLRIPLAGALLMDWTEGLVNDEDAFPPRAGVPFPKNFQQVYTKILALPLPAHVYIHHLDSILSMGAEAPVDTCYKHFRFSPLDQRELESLREMTEQICH</sequence>
<dbReference type="EMBL" id="JAATJV010393027">
    <property type="protein sequence ID" value="MBZ3884422.1"/>
    <property type="molecule type" value="Genomic_DNA"/>
</dbReference>
<dbReference type="Gene3D" id="1.20.140.30">
    <property type="entry name" value="MOB kinase activator"/>
    <property type="match status" value="1"/>
</dbReference>
<protein>
    <submittedName>
        <fullName evidence="2">MOB kinase activator 3C</fullName>
    </submittedName>
</protein>
<reference evidence="2" key="1">
    <citation type="submission" date="2020-03" db="EMBL/GenBank/DDBJ databases">
        <title>Studies in the Genomics of Life Span.</title>
        <authorList>
            <person name="Glass D."/>
        </authorList>
    </citation>
    <scope>NUCLEOTIDE SEQUENCE</scope>
    <source>
        <strain evidence="2">SUZIE</strain>
        <tissue evidence="2">Muscle</tissue>
    </source>
</reference>
<proteinExistence type="predicted"/>
<keyword evidence="2" id="KW-0418">Kinase</keyword>
<dbReference type="Proteomes" id="UP001166674">
    <property type="component" value="Unassembled WGS sequence"/>
</dbReference>
<organism evidence="2 3">
    <name type="scientific">Sciurus carolinensis</name>
    <name type="common">Eastern gray squirrel</name>
    <dbReference type="NCBI Taxonomy" id="30640"/>
    <lineage>
        <taxon>Eukaryota</taxon>
        <taxon>Metazoa</taxon>
        <taxon>Chordata</taxon>
        <taxon>Craniata</taxon>
        <taxon>Vertebrata</taxon>
        <taxon>Euteleostomi</taxon>
        <taxon>Mammalia</taxon>
        <taxon>Eutheria</taxon>
        <taxon>Euarchontoglires</taxon>
        <taxon>Glires</taxon>
        <taxon>Rodentia</taxon>
        <taxon>Sciuromorpha</taxon>
        <taxon>Sciuridae</taxon>
        <taxon>Sciurinae</taxon>
        <taxon>Sciurini</taxon>
        <taxon>Sciurus</taxon>
    </lineage>
</organism>
<comment type="caution">
    <text evidence="2">The sequence shown here is derived from an EMBL/GenBank/DDBJ whole genome shotgun (WGS) entry which is preliminary data.</text>
</comment>
<dbReference type="PANTHER" id="PTHR22599">
    <property type="entry name" value="MPS ONE BINDER KINASE ACTIVATOR-LIKE MOB"/>
    <property type="match status" value="1"/>
</dbReference>
<evidence type="ECO:0000256" key="1">
    <source>
        <dbReference type="PIRSR" id="PIRSR605301-1"/>
    </source>
</evidence>
<evidence type="ECO:0000313" key="3">
    <source>
        <dbReference type="Proteomes" id="UP001166674"/>
    </source>
</evidence>